<dbReference type="Proteomes" id="UP001215503">
    <property type="component" value="Unassembled WGS sequence"/>
</dbReference>
<dbReference type="InterPro" id="IPR011990">
    <property type="entry name" value="TPR-like_helical_dom_sf"/>
</dbReference>
<evidence type="ECO:0008006" key="5">
    <source>
        <dbReference type="Google" id="ProtNLM"/>
    </source>
</evidence>
<evidence type="ECO:0000256" key="2">
    <source>
        <dbReference type="ARBA" id="ARBA00022803"/>
    </source>
</evidence>
<protein>
    <recommendedName>
        <fullName evidence="5">Tetratricopeptide repeat protein</fullName>
    </recommendedName>
</protein>
<dbReference type="Gene3D" id="1.25.40.10">
    <property type="entry name" value="Tetratricopeptide repeat domain"/>
    <property type="match status" value="4"/>
</dbReference>
<keyword evidence="4" id="KW-1185">Reference proteome</keyword>
<keyword evidence="2" id="KW-0802">TPR repeat</keyword>
<dbReference type="PANTHER" id="PTHR45586:SF1">
    <property type="entry name" value="LIPOPOLYSACCHARIDE ASSEMBLY PROTEIN B"/>
    <property type="match status" value="1"/>
</dbReference>
<evidence type="ECO:0000313" key="4">
    <source>
        <dbReference type="Proteomes" id="UP001215503"/>
    </source>
</evidence>
<dbReference type="PANTHER" id="PTHR45586">
    <property type="entry name" value="TPR REPEAT-CONTAINING PROTEIN PA4667"/>
    <property type="match status" value="1"/>
</dbReference>
<dbReference type="InterPro" id="IPR019734">
    <property type="entry name" value="TPR_rpt"/>
</dbReference>
<name>A0ABT5YPC3_9PROT</name>
<dbReference type="SMART" id="SM00028">
    <property type="entry name" value="TPR"/>
    <property type="match status" value="6"/>
</dbReference>
<gene>
    <name evidence="3" type="ORF">P2G67_11695</name>
</gene>
<proteinExistence type="predicted"/>
<dbReference type="Pfam" id="PF13181">
    <property type="entry name" value="TPR_8"/>
    <property type="match status" value="1"/>
</dbReference>
<comment type="caution">
    <text evidence="3">The sequence shown here is derived from an EMBL/GenBank/DDBJ whole genome shotgun (WGS) entry which is preliminary data.</text>
</comment>
<evidence type="ECO:0000313" key="3">
    <source>
        <dbReference type="EMBL" id="MDF2096641.1"/>
    </source>
</evidence>
<dbReference type="RefSeq" id="WP_275823278.1">
    <property type="nucleotide sequence ID" value="NZ_JARHUD010000006.1"/>
</dbReference>
<keyword evidence="1" id="KW-0677">Repeat</keyword>
<sequence>MSGSDTVVPGSRCGLRNLLPCLLVAQLFIVPEASNSEAEGANLLHLTAHGVLVRSHTGELDYEAQLRRASGRGWFTGLRQRVRQHPVLRDVELALKHDDLDTARRIFATHVQRHAGDLLIGWRLLELHTAQGDDQSVILAADRLLRLLPSFGPAYLRRAEARYRLGEQLQAYTDFTRALEQPLALADFARAATAQLQILVDLGQPEAAQRLGHRLQDVLPPSRDRERALGHAAHALGHHETAVAHFRKALELGAESGVRLALANSLDLAGHSEEALRQILGRALPDAYEPRRRRLLSRLAERVGVQELAMTSAAEALALGEDPLLRLELAQRLLDRNGDPAGNGERAWLVLAGTGGQPCGNQPETEQQRCLRLAVAALRRSGRSDQLDEMLRSAFAASQGAEMLASLVLTLMEEDRPLEAARLLTGLSAAASTPHKAAEEGRRAAEVYLTAGQGDLGLQLLLSGAEDAAGQLSPRAARVAIYAAQQAGAWQQLVTLLQRQPKAADGLPQDIDQARSYCDALGRLGATEEEGCLLALARRLPQEAELLYRAASLARARGDHETAAKRLAQAVERRAEADWLLELGHLELGLGREARAERRFRAAVDAGAGSQARLALAYALLQRGRRGMAAHLLRQALEEGLSQRQRLTALEALADVLMQSGAFEAALAALTEAAEIEASPGRLLRLAAAQLKLQQFQRARASLLFVDPDELEPRQRARYFDLLAEAASGTHALELQVRARRAALTLAPTGARHELLADALLATDTAAGREEARHHLAQAIALDGTERPALLARLAHLDRAAGEGERAGALMRLAASHAPDVPEYREDLAQLLADSDRPHDAVPHLRAALEAAPSHPHAIMPHRRRKVAELQARHAALTRRWRLRWEESFCLGGGSNCDRTSLVSSASQVGQGLVEVGYQPLINPQLGRFELTARVNWDRDSGSPAPRPRYAQAAFGLRAKPSPTRDFWVGFERLQALGPEGRDDWRVFGTYRWAHGLDWRAADRGHRLFSSFFGAMDRYVKGAQETNAFAEARFGLRGQWGEDFAYMPFAYAAGAREENRNGALYRVEAGLGVSGSWRILPDLYDGYLGEATLTLRIGHEKDSLGKGATRGTLGLGMRY</sequence>
<reference evidence="3 4" key="1">
    <citation type="submission" date="2023-03" db="EMBL/GenBank/DDBJ databases">
        <title>Fodinicurvata sp. CAU 1616 isolated from sea sendiment.</title>
        <authorList>
            <person name="Kim W."/>
        </authorList>
    </citation>
    <scope>NUCLEOTIDE SEQUENCE [LARGE SCALE GENOMIC DNA]</scope>
    <source>
        <strain evidence="3 4">CAU 1616</strain>
    </source>
</reference>
<accession>A0ABT5YPC3</accession>
<dbReference type="InterPro" id="IPR051012">
    <property type="entry name" value="CellSynth/LPSAsmb/PSIAsmb"/>
</dbReference>
<dbReference type="EMBL" id="JARHUD010000006">
    <property type="protein sequence ID" value="MDF2096641.1"/>
    <property type="molecule type" value="Genomic_DNA"/>
</dbReference>
<evidence type="ECO:0000256" key="1">
    <source>
        <dbReference type="ARBA" id="ARBA00022737"/>
    </source>
</evidence>
<organism evidence="3 4">
    <name type="scientific">Aquibaculum arenosum</name>
    <dbReference type="NCBI Taxonomy" id="3032591"/>
    <lineage>
        <taxon>Bacteria</taxon>
        <taxon>Pseudomonadati</taxon>
        <taxon>Pseudomonadota</taxon>
        <taxon>Alphaproteobacteria</taxon>
        <taxon>Rhodospirillales</taxon>
        <taxon>Rhodovibrionaceae</taxon>
        <taxon>Aquibaculum</taxon>
    </lineage>
</organism>
<dbReference type="SUPFAM" id="SSF48452">
    <property type="entry name" value="TPR-like"/>
    <property type="match status" value="3"/>
</dbReference>